<comment type="caution">
    <text evidence="2">The sequence shown here is derived from an EMBL/GenBank/DDBJ whole genome shotgun (WGS) entry which is preliminary data.</text>
</comment>
<dbReference type="SUPFAM" id="SSF103481">
    <property type="entry name" value="Multidrug resistance efflux transporter EmrE"/>
    <property type="match status" value="1"/>
</dbReference>
<proteinExistence type="predicted"/>
<feature type="transmembrane region" description="Helical" evidence="1">
    <location>
        <begin position="55"/>
        <end position="71"/>
    </location>
</feature>
<reference evidence="2" key="1">
    <citation type="submission" date="2019-08" db="EMBL/GenBank/DDBJ databases">
        <authorList>
            <person name="Kucharzyk K."/>
            <person name="Murdoch R.W."/>
            <person name="Higgins S."/>
            <person name="Loffler F."/>
        </authorList>
    </citation>
    <scope>NUCLEOTIDE SEQUENCE</scope>
</reference>
<gene>
    <name evidence="2" type="ORF">SDC9_185405</name>
</gene>
<evidence type="ECO:0008006" key="3">
    <source>
        <dbReference type="Google" id="ProtNLM"/>
    </source>
</evidence>
<dbReference type="AlphaFoldDB" id="A0A645HP40"/>
<feature type="transmembrane region" description="Helical" evidence="1">
    <location>
        <begin position="30"/>
        <end position="48"/>
    </location>
</feature>
<keyword evidence="1" id="KW-0812">Transmembrane</keyword>
<accession>A0A645HP40</accession>
<evidence type="ECO:0000256" key="1">
    <source>
        <dbReference type="SAM" id="Phobius"/>
    </source>
</evidence>
<keyword evidence="1" id="KW-1133">Transmembrane helix</keyword>
<evidence type="ECO:0000313" key="2">
    <source>
        <dbReference type="EMBL" id="MPN37884.1"/>
    </source>
</evidence>
<organism evidence="2">
    <name type="scientific">bioreactor metagenome</name>
    <dbReference type="NCBI Taxonomy" id="1076179"/>
    <lineage>
        <taxon>unclassified sequences</taxon>
        <taxon>metagenomes</taxon>
        <taxon>ecological metagenomes</taxon>
    </lineage>
</organism>
<protein>
    <recommendedName>
        <fullName evidence="3">EamA domain-containing protein</fullName>
    </recommendedName>
</protein>
<keyword evidence="1" id="KW-0472">Membrane</keyword>
<sequence length="75" mass="7978">MVLLLGFAAYGLSIMLYIYAQRQLGAAKTSAYYAAAPFIGTILALIIFKQLPTHGFIAALAVMAAGAYFASTDNR</sequence>
<dbReference type="InterPro" id="IPR037185">
    <property type="entry name" value="EmrE-like"/>
</dbReference>
<dbReference type="EMBL" id="VSSQ01092788">
    <property type="protein sequence ID" value="MPN37884.1"/>
    <property type="molecule type" value="Genomic_DNA"/>
</dbReference>
<name>A0A645HP40_9ZZZZ</name>